<keyword evidence="5 13" id="KW-0479">Metal-binding</keyword>
<feature type="domain" description="P-type ATPase A" evidence="14">
    <location>
        <begin position="710"/>
        <end position="765"/>
    </location>
</feature>
<dbReference type="Pfam" id="PF13246">
    <property type="entry name" value="Cation_ATPase"/>
    <property type="match status" value="1"/>
</dbReference>
<dbReference type="InterPro" id="IPR059000">
    <property type="entry name" value="ATPase_P-type_domA"/>
</dbReference>
<evidence type="ECO:0000259" key="14">
    <source>
        <dbReference type="Pfam" id="PF00122"/>
    </source>
</evidence>
<evidence type="ECO:0000313" key="17">
    <source>
        <dbReference type="Proteomes" id="UP001153954"/>
    </source>
</evidence>
<evidence type="ECO:0000256" key="7">
    <source>
        <dbReference type="ARBA" id="ARBA00022840"/>
    </source>
</evidence>
<evidence type="ECO:0000313" key="16">
    <source>
        <dbReference type="EMBL" id="CAH2099179.1"/>
    </source>
</evidence>
<evidence type="ECO:0000256" key="12">
    <source>
        <dbReference type="ARBA" id="ARBA00049360"/>
    </source>
</evidence>
<dbReference type="InterPro" id="IPR023299">
    <property type="entry name" value="ATPase_P-typ_cyto_dom_N"/>
</dbReference>
<dbReference type="PANTHER" id="PTHR45630">
    <property type="entry name" value="CATION-TRANSPORTING ATPASE-RELATED"/>
    <property type="match status" value="1"/>
</dbReference>
<evidence type="ECO:0000256" key="4">
    <source>
        <dbReference type="ARBA" id="ARBA00022692"/>
    </source>
</evidence>
<dbReference type="SUPFAM" id="SSF56784">
    <property type="entry name" value="HAD-like"/>
    <property type="match status" value="1"/>
</dbReference>
<dbReference type="PRINTS" id="PR00119">
    <property type="entry name" value="CATATPASE"/>
</dbReference>
<feature type="domain" description="P-type ATPase A" evidence="14">
    <location>
        <begin position="297"/>
        <end position="341"/>
    </location>
</feature>
<evidence type="ECO:0000256" key="6">
    <source>
        <dbReference type="ARBA" id="ARBA00022741"/>
    </source>
</evidence>
<dbReference type="InterPro" id="IPR036412">
    <property type="entry name" value="HAD-like_sf"/>
</dbReference>
<feature type="domain" description="P-type ATPase A" evidence="14">
    <location>
        <begin position="846"/>
        <end position="899"/>
    </location>
</feature>
<dbReference type="SUPFAM" id="SSF81665">
    <property type="entry name" value="Calcium ATPase, transmembrane domain M"/>
    <property type="match status" value="1"/>
</dbReference>
<comment type="caution">
    <text evidence="16">The sequence shown here is derived from an EMBL/GenBank/DDBJ whole genome shotgun (WGS) entry which is preliminary data.</text>
</comment>
<dbReference type="Proteomes" id="UP001153954">
    <property type="component" value="Unassembled WGS sequence"/>
</dbReference>
<evidence type="ECO:0000256" key="3">
    <source>
        <dbReference type="ARBA" id="ARBA00022553"/>
    </source>
</evidence>
<dbReference type="InterPro" id="IPR023298">
    <property type="entry name" value="ATPase_P-typ_TM_dom_sf"/>
</dbReference>
<dbReference type="SUPFAM" id="SSF81660">
    <property type="entry name" value="Metal cation-transporting ATPase, ATP-binding domain N"/>
    <property type="match status" value="1"/>
</dbReference>
<feature type="domain" description="P5B-type ATPase N-terminal" evidence="15">
    <location>
        <begin position="38"/>
        <end position="171"/>
    </location>
</feature>
<dbReference type="InterPro" id="IPR001757">
    <property type="entry name" value="P_typ_ATPase"/>
</dbReference>
<evidence type="ECO:0000256" key="9">
    <source>
        <dbReference type="ARBA" id="ARBA00022967"/>
    </source>
</evidence>
<sequence length="1476" mass="160783">MSNDDESQPLIEYASFQSQETLFNCVQTINTDPDFNQVVYGYRKRRWRVILVHLLSILTCGIPYLFFHWCPTWLLYATSIRCCFQIADQVLVIETFQKKCKSYFIHKIIDKNVADASGLLNEGFEDEFGGEKGSLDSADDLYTPLHLDDGTKLNVQQYRYFRHKKQHLIWDAIRAQWLRLAGIERGVTCAQIHATAARPPCSERRLRILNIYGLNEIKVPVQSILTLIILEVFNPFYVFQLFTIAVWLAEPYYYYCIAIILMSTFGVATSVIQTKKNQESLRATVEAADTVELWGGRRVPSRALCPGDVLALPPRGCTLLCDAALLTGAAVVNESMLTGERPTRAHRLGRGACPAARCAPATCWRCRRAAARCCATPRCSPAPPSSTRACSPVSDRHVPTGWGAARAQPRAVPRRRAGAAAARLHAAVRRRAAHRRRRRQREHAHRRALCPGDVLALPPRGCTLLCDAALLTGAAVVNESMLTGERPTRAHRLGRGACPAARCAPATCWRCRRAAARCCATPRCSPAPPSSTRACSPVSDRHVPTGWGAARAQPRAVPRRRAGAAAARLHAAVGARRVPSRALCPGDVLALPPRGCTLLCDAALLTGAAVVNESMLTGERPTRAHRLGRGACPAARCAPATCWRCRRAAARCCATPRCSPAPPSSTRACSPVSDRHVPTGWGAARAQPRAVPRRRAGAAAARLHAAVRRRAAHRRRRRQREHAHRRALCPGDVLALPPRGCTLLCDAALLTGAAVVNESMLTGERPTRAHRLGRGACPAARCAPATCWRCRRAAARCCATPRCSPAPPSSTRACSPVSDRHVPTGWGAARAQPRAVPRRRAGAAAARLHAAVGARRVPSRALCPGDVLALPPRGCTLLCDAALLTGAAVVNESMLTGERPTRAHRLGRGACPAARCAPATCWRCRRAAARCCATPRCSPAPPSSTRACSPVSDRHVPTGWGAARAQPRAVPRRRAGAAAARLHAAVGARRVPSRALCPGDVLALPPRGCTLLCDAALLTGAAVVNESMLTGESVPVTKTALPRIDKEFDLKEHTSSVLFCGTKVIQTRYYTNEPVKAVVLRTGYSTSKGELVRSILYPVPADFKFDRDSYKFIIILACIALVGLGYTVALKTYRAMTVREIIIKALDIITIVVPPALPAAMTVGRLYAVGRLKKARITCLNTRAVNVSGSLDCICFDKTGTLTEDGLDMWGVVPVSTASSPPILGRPQRDPRLLNDLHELKIGMASCHSLTLLNGELGGDPLDLKMFESTSWLLEEPDVPEQANYDMLIPTVVKPRGAANINVDDLHVPLEVGIVQQYQFASQLQRASVAVRLLGEDVLRVYCKGAPETLRALCRPDTVPVNLDEVLSSYAEKGYRVIAMSTRILEVTYKQLQKMKREEVEIDLEFLGLVIMENRLKPATTSIIRELKEANIHVVMITEVDRGEFLSKRGSLSANNEEIGPIHQKNYDERLCYREQ</sequence>
<dbReference type="Gene3D" id="1.20.1110.10">
    <property type="entry name" value="Calcium-transporting ATPase, transmembrane domain"/>
    <property type="match status" value="1"/>
</dbReference>
<dbReference type="Gene3D" id="2.70.150.10">
    <property type="entry name" value="Calcium-transporting ATPase, cytoplasmic transduction domain A"/>
    <property type="match status" value="6"/>
</dbReference>
<dbReference type="Pfam" id="PF00122">
    <property type="entry name" value="E1-E2_ATPase"/>
    <property type="match status" value="6"/>
</dbReference>
<evidence type="ECO:0000256" key="10">
    <source>
        <dbReference type="ARBA" id="ARBA00022989"/>
    </source>
</evidence>
<accession>A0AAU9UK64</accession>
<dbReference type="InterPro" id="IPR018303">
    <property type="entry name" value="ATPase_P-typ_P_site"/>
</dbReference>
<dbReference type="NCBIfam" id="TIGR01494">
    <property type="entry name" value="ATPase_P-type"/>
    <property type="match status" value="1"/>
</dbReference>
<dbReference type="SUPFAM" id="SSF81653">
    <property type="entry name" value="Calcium ATPase, transduction domain A"/>
    <property type="match status" value="6"/>
</dbReference>
<keyword evidence="7 13" id="KW-0067">ATP-binding</keyword>
<keyword evidence="10 13" id="KW-1133">Transmembrane helix</keyword>
<keyword evidence="17" id="KW-1185">Reference proteome</keyword>
<comment type="caution">
    <text evidence="13">Lacks conserved residue(s) required for the propagation of feature annotation.</text>
</comment>
<dbReference type="PROSITE" id="PS00154">
    <property type="entry name" value="ATPASE_E1_E2"/>
    <property type="match status" value="1"/>
</dbReference>
<gene>
    <name evidence="16" type="ORF">EEDITHA_LOCUS14198</name>
</gene>
<evidence type="ECO:0000256" key="11">
    <source>
        <dbReference type="ARBA" id="ARBA00023136"/>
    </source>
</evidence>
<dbReference type="GO" id="GO:0006874">
    <property type="term" value="P:intracellular calcium ion homeostasis"/>
    <property type="evidence" value="ECO:0007669"/>
    <property type="project" value="TreeGrafter"/>
</dbReference>
<feature type="transmembrane region" description="Helical" evidence="13">
    <location>
        <begin position="252"/>
        <end position="272"/>
    </location>
</feature>
<comment type="similarity">
    <text evidence="2 13">Belongs to the cation transport ATPase (P-type) (TC 3.A.3) family. Type V subfamily.</text>
</comment>
<feature type="transmembrane region" description="Helical" evidence="13">
    <location>
        <begin position="1141"/>
        <end position="1168"/>
    </location>
</feature>
<dbReference type="GO" id="GO:0140358">
    <property type="term" value="F:P-type transmembrane transporter activity"/>
    <property type="evidence" value="ECO:0007669"/>
    <property type="project" value="InterPro"/>
</dbReference>
<evidence type="ECO:0000256" key="13">
    <source>
        <dbReference type="RuleBase" id="RU362082"/>
    </source>
</evidence>
<evidence type="ECO:0000259" key="15">
    <source>
        <dbReference type="Pfam" id="PF12409"/>
    </source>
</evidence>
<dbReference type="PANTHER" id="PTHR45630:SF8">
    <property type="entry name" value="CATION-TRANSPORTING ATPASE"/>
    <property type="match status" value="1"/>
</dbReference>
<protein>
    <recommendedName>
        <fullName evidence="13">Cation-transporting ATPase</fullName>
        <ecNumber evidence="13">7.2.2.-</ecNumber>
    </recommendedName>
</protein>
<dbReference type="GO" id="GO:0015203">
    <property type="term" value="F:polyamine transmembrane transporter activity"/>
    <property type="evidence" value="ECO:0007669"/>
    <property type="project" value="TreeGrafter"/>
</dbReference>
<feature type="transmembrane region" description="Helical" evidence="13">
    <location>
        <begin position="1112"/>
        <end position="1129"/>
    </location>
</feature>
<dbReference type="InterPro" id="IPR006544">
    <property type="entry name" value="P-type_TPase_V"/>
</dbReference>
<dbReference type="EC" id="7.2.2.-" evidence="13"/>
<keyword evidence="4 13" id="KW-0812">Transmembrane</keyword>
<organism evidence="16 17">
    <name type="scientific">Euphydryas editha</name>
    <name type="common">Edith's checkerspot</name>
    <dbReference type="NCBI Taxonomy" id="104508"/>
    <lineage>
        <taxon>Eukaryota</taxon>
        <taxon>Metazoa</taxon>
        <taxon>Ecdysozoa</taxon>
        <taxon>Arthropoda</taxon>
        <taxon>Hexapoda</taxon>
        <taxon>Insecta</taxon>
        <taxon>Pterygota</taxon>
        <taxon>Neoptera</taxon>
        <taxon>Endopterygota</taxon>
        <taxon>Lepidoptera</taxon>
        <taxon>Glossata</taxon>
        <taxon>Ditrysia</taxon>
        <taxon>Papilionoidea</taxon>
        <taxon>Nymphalidae</taxon>
        <taxon>Nymphalinae</taxon>
        <taxon>Euphydryas</taxon>
    </lineage>
</organism>
<keyword evidence="11 13" id="KW-0472">Membrane</keyword>
<dbReference type="GO" id="GO:0046872">
    <property type="term" value="F:metal ion binding"/>
    <property type="evidence" value="ECO:0007669"/>
    <property type="project" value="UniProtKB-UniRule"/>
</dbReference>
<feature type="domain" description="P-type ATPase A" evidence="14">
    <location>
        <begin position="980"/>
        <end position="1095"/>
    </location>
</feature>
<evidence type="ECO:0000256" key="8">
    <source>
        <dbReference type="ARBA" id="ARBA00022842"/>
    </source>
</evidence>
<keyword evidence="3" id="KW-0597">Phosphoprotein</keyword>
<dbReference type="EMBL" id="CAKOGL010000021">
    <property type="protein sequence ID" value="CAH2099179.1"/>
    <property type="molecule type" value="Genomic_DNA"/>
</dbReference>
<keyword evidence="6 13" id="KW-0547">Nucleotide-binding</keyword>
<dbReference type="Pfam" id="PF12409">
    <property type="entry name" value="P5-ATPase"/>
    <property type="match status" value="1"/>
</dbReference>
<feature type="domain" description="P-type ATPase A" evidence="14">
    <location>
        <begin position="567"/>
        <end position="620"/>
    </location>
</feature>
<dbReference type="InterPro" id="IPR047819">
    <property type="entry name" value="P5A-ATPase_N"/>
</dbReference>
<evidence type="ECO:0000256" key="1">
    <source>
        <dbReference type="ARBA" id="ARBA00004141"/>
    </source>
</evidence>
<evidence type="ECO:0000256" key="2">
    <source>
        <dbReference type="ARBA" id="ARBA00006000"/>
    </source>
</evidence>
<dbReference type="GO" id="GO:0019829">
    <property type="term" value="F:ATPase-coupled monoatomic cation transmembrane transporter activity"/>
    <property type="evidence" value="ECO:0007669"/>
    <property type="project" value="UniProtKB-UniRule"/>
</dbReference>
<comment type="catalytic activity">
    <reaction evidence="12 13">
        <text>ATP + H2O = ADP + phosphate + H(+)</text>
        <dbReference type="Rhea" id="RHEA:13065"/>
        <dbReference type="ChEBI" id="CHEBI:15377"/>
        <dbReference type="ChEBI" id="CHEBI:15378"/>
        <dbReference type="ChEBI" id="CHEBI:30616"/>
        <dbReference type="ChEBI" id="CHEBI:43474"/>
        <dbReference type="ChEBI" id="CHEBI:456216"/>
    </reaction>
</comment>
<keyword evidence="9 13" id="KW-1278">Translocase</keyword>
<evidence type="ECO:0000256" key="5">
    <source>
        <dbReference type="ARBA" id="ARBA00022723"/>
    </source>
</evidence>
<dbReference type="Gene3D" id="3.40.1110.10">
    <property type="entry name" value="Calcium-transporting ATPase, cytoplasmic domain N"/>
    <property type="match status" value="1"/>
</dbReference>
<dbReference type="GO" id="GO:0016020">
    <property type="term" value="C:membrane"/>
    <property type="evidence" value="ECO:0007669"/>
    <property type="project" value="UniProtKB-SubCell"/>
</dbReference>
<reference evidence="16" key="1">
    <citation type="submission" date="2022-03" db="EMBL/GenBank/DDBJ databases">
        <authorList>
            <person name="Tunstrom K."/>
        </authorList>
    </citation>
    <scope>NUCLEOTIDE SEQUENCE</scope>
</reference>
<keyword evidence="8 13" id="KW-0460">Magnesium</keyword>
<comment type="subcellular location">
    <subcellularLocation>
        <location evidence="1 13">Membrane</location>
        <topology evidence="1 13">Multi-pass membrane protein</topology>
    </subcellularLocation>
</comment>
<dbReference type="InterPro" id="IPR008250">
    <property type="entry name" value="ATPase_P-typ_transduc_dom_A_sf"/>
</dbReference>
<feature type="domain" description="P-type ATPase A" evidence="14">
    <location>
        <begin position="431"/>
        <end position="486"/>
    </location>
</feature>
<dbReference type="GO" id="GO:0005524">
    <property type="term" value="F:ATP binding"/>
    <property type="evidence" value="ECO:0007669"/>
    <property type="project" value="UniProtKB-UniRule"/>
</dbReference>
<dbReference type="GO" id="GO:0016887">
    <property type="term" value="F:ATP hydrolysis activity"/>
    <property type="evidence" value="ECO:0007669"/>
    <property type="project" value="InterPro"/>
</dbReference>
<feature type="transmembrane region" description="Helical" evidence="13">
    <location>
        <begin position="49"/>
        <end position="67"/>
    </location>
</feature>
<dbReference type="FunFam" id="1.20.1110.10:FF:000023">
    <property type="entry name" value="Cation-transporting ATPase"/>
    <property type="match status" value="1"/>
</dbReference>
<proteinExistence type="inferred from homology"/>
<name>A0AAU9UK64_EUPED</name>
<feature type="transmembrane region" description="Helical" evidence="13">
    <location>
        <begin position="224"/>
        <end position="246"/>
    </location>
</feature>